<dbReference type="Proteomes" id="UP001217918">
    <property type="component" value="Unassembled WGS sequence"/>
</dbReference>
<evidence type="ECO:0000313" key="3">
    <source>
        <dbReference type="Proteomes" id="UP001217918"/>
    </source>
</evidence>
<feature type="compositionally biased region" description="Polar residues" evidence="1">
    <location>
        <begin position="340"/>
        <end position="357"/>
    </location>
</feature>
<accession>A0AAD9MDV0</accession>
<evidence type="ECO:0000313" key="2">
    <source>
        <dbReference type="EMBL" id="KAK2073454.1"/>
    </source>
</evidence>
<proteinExistence type="predicted"/>
<reference evidence="2" key="1">
    <citation type="journal article" date="2023" name="Mol. Plant Microbe Interact.">
        <title>Elucidating the Obligate Nature and Biological Capacity of an Invasive Fungal Corn Pathogen.</title>
        <authorList>
            <person name="MacCready J.S."/>
            <person name="Roggenkamp E.M."/>
            <person name="Gdanetz K."/>
            <person name="Chilvers M.I."/>
        </authorList>
    </citation>
    <scope>NUCLEOTIDE SEQUENCE</scope>
    <source>
        <strain evidence="2">PM02</strain>
    </source>
</reference>
<feature type="compositionally biased region" description="Low complexity" evidence="1">
    <location>
        <begin position="284"/>
        <end position="302"/>
    </location>
</feature>
<dbReference type="EMBL" id="JAQQPM010000007">
    <property type="protein sequence ID" value="KAK2073454.1"/>
    <property type="molecule type" value="Genomic_DNA"/>
</dbReference>
<dbReference type="AlphaFoldDB" id="A0AAD9MDV0"/>
<comment type="caution">
    <text evidence="2">The sequence shown here is derived from an EMBL/GenBank/DDBJ whole genome shotgun (WGS) entry which is preliminary data.</text>
</comment>
<name>A0AAD9MDV0_9PEZI</name>
<sequence length="387" mass="41757">MDDDGSNVDPSQAFKQWALQIAERSAIDWSALPQPMALSGLWGFSPEKLRGLVTADLCNATLLLQRDLAPPEVEAVAHLAANSYRNHSHSLPVTLGIAYLMARRGRDTLRFPFWTPRPGRFEPHVFPAPHLAFLRGIPAVLAWVLVRNVAYALPVYAGVTTFVSSVSRSQVQATLKLDPRLKALREAIQANRKPRLSPSPGPRSSPPSAHMYQDDARSDASAQVPQEQGPSEQGGPMPASPAPRSLPAWQRTARGPPQPVANRPDGSSSPAWSDDSGLLDEASPTAPAARRQEAAQGRARGTSTWDDIRRRAQGGGGDGEGGGGGTPAQASSWARRRQDAQNGKVQSGEQYSYSAQEQEGAYAKEQAQVEFDAMLERERRAAGQPGR</sequence>
<keyword evidence="3" id="KW-1185">Reference proteome</keyword>
<gene>
    <name evidence="2" type="ORF">P8C59_007739</name>
</gene>
<feature type="region of interest" description="Disordered" evidence="1">
    <location>
        <begin position="188"/>
        <end position="365"/>
    </location>
</feature>
<organism evidence="2 3">
    <name type="scientific">Phyllachora maydis</name>
    <dbReference type="NCBI Taxonomy" id="1825666"/>
    <lineage>
        <taxon>Eukaryota</taxon>
        <taxon>Fungi</taxon>
        <taxon>Dikarya</taxon>
        <taxon>Ascomycota</taxon>
        <taxon>Pezizomycotina</taxon>
        <taxon>Sordariomycetes</taxon>
        <taxon>Sordariomycetidae</taxon>
        <taxon>Phyllachorales</taxon>
        <taxon>Phyllachoraceae</taxon>
        <taxon>Phyllachora</taxon>
    </lineage>
</organism>
<feature type="compositionally biased region" description="Gly residues" evidence="1">
    <location>
        <begin position="313"/>
        <end position="326"/>
    </location>
</feature>
<protein>
    <submittedName>
        <fullName evidence="2">Uncharacterized protein</fullName>
    </submittedName>
</protein>
<feature type="compositionally biased region" description="Polar residues" evidence="1">
    <location>
        <begin position="220"/>
        <end position="231"/>
    </location>
</feature>
<evidence type="ECO:0000256" key="1">
    <source>
        <dbReference type="SAM" id="MobiDB-lite"/>
    </source>
</evidence>